<feature type="region of interest" description="Disordered" evidence="1">
    <location>
        <begin position="61"/>
        <end position="82"/>
    </location>
</feature>
<dbReference type="InterPro" id="IPR039467">
    <property type="entry name" value="TFIIIB_B''_Myb"/>
</dbReference>
<dbReference type="EMBL" id="JAVRJZ010000020">
    <property type="protein sequence ID" value="KAK2705867.1"/>
    <property type="molecule type" value="Genomic_DNA"/>
</dbReference>
<dbReference type="Pfam" id="PF15963">
    <property type="entry name" value="Myb_DNA-bind_7"/>
    <property type="match status" value="1"/>
</dbReference>
<feature type="compositionally biased region" description="Basic and acidic residues" evidence="1">
    <location>
        <begin position="421"/>
        <end position="469"/>
    </location>
</feature>
<name>A0AA88KW17_ARTSF</name>
<evidence type="ECO:0000313" key="3">
    <source>
        <dbReference type="EMBL" id="KAK2705867.1"/>
    </source>
</evidence>
<feature type="region of interest" description="Disordered" evidence="1">
    <location>
        <begin position="266"/>
        <end position="469"/>
    </location>
</feature>
<feature type="compositionally biased region" description="Basic residues" evidence="1">
    <location>
        <begin position="404"/>
        <end position="420"/>
    </location>
</feature>
<comment type="caution">
    <text evidence="3">The sequence shown here is derived from an EMBL/GenBank/DDBJ whole genome shotgun (WGS) entry which is preliminary data.</text>
</comment>
<accession>A0AA88KW17</accession>
<sequence>MTAQLDTLGFIELTSFELGSATVTTEKEHISKDNERKVLENRDASLPTEITSTAIMCLTTSENVPSNGQPKSQGDNTDVDINKKVRQERLENLEIERKVKEKELEKNQIQEETTETVPVECQNDVSSEPSLPAEKDPAITSDEEGNFQTDMQSLYRETEEATAERRALESQTAVDSSSTRLNRFGKPNGKMRRTHWSQKETDKFYISLALIGTNFDKMIEVFPRCTRNELLYKYKVEDKKNPKLITNLLKKATFDKEAYSQLAEISKEEAEDDDDSQKNETKGKGQEVKDESKKGDRKEVEKKKGSQKQKSAKDTNKVPRKRKAIEDAKKSIKKQRVDVDISLDEIVKNHNTDRDRFKISDLQDFNEKSLEQEVKDGSKKGGGKEVEKKKGSHKRKSTNEKTKVTKKRRTNKYAKKSVKKPKVDADMGLDETVKNDNNGRDGIDIGDLKYFNEETVDPRNDYDENKKSLSVKRTDLSRNLSKKLVSDIDVTKDHNVSTNQHSFPIANTQSNKAQPSALPETDLYKHPLLKRSNY</sequence>
<feature type="compositionally biased region" description="Basic and acidic residues" evidence="1">
    <location>
        <begin position="276"/>
        <end position="304"/>
    </location>
</feature>
<feature type="compositionally biased region" description="Polar residues" evidence="1">
    <location>
        <begin position="496"/>
        <end position="514"/>
    </location>
</feature>
<dbReference type="Proteomes" id="UP001187531">
    <property type="component" value="Unassembled WGS sequence"/>
</dbReference>
<proteinExistence type="predicted"/>
<feature type="region of interest" description="Disordered" evidence="1">
    <location>
        <begin position="166"/>
        <end position="194"/>
    </location>
</feature>
<reference evidence="3" key="1">
    <citation type="submission" date="2023-07" db="EMBL/GenBank/DDBJ databases">
        <title>Chromosome-level genome assembly of Artemia franciscana.</title>
        <authorList>
            <person name="Jo E."/>
        </authorList>
    </citation>
    <scope>NUCLEOTIDE SEQUENCE</scope>
    <source>
        <tissue evidence="3">Whole body</tissue>
    </source>
</reference>
<feature type="domain" description="Transcription factor TFIIIB component B'' Myb" evidence="2">
    <location>
        <begin position="191"/>
        <end position="271"/>
    </location>
</feature>
<feature type="compositionally biased region" description="Polar residues" evidence="1">
    <location>
        <begin position="169"/>
        <end position="181"/>
    </location>
</feature>
<feature type="compositionally biased region" description="Polar residues" evidence="1">
    <location>
        <begin position="61"/>
        <end position="76"/>
    </location>
</feature>
<dbReference type="AlphaFoldDB" id="A0AA88KW17"/>
<protein>
    <recommendedName>
        <fullName evidence="2">Transcription factor TFIIIB component B'' Myb domain-containing protein</fullName>
    </recommendedName>
</protein>
<feature type="compositionally biased region" description="Basic and acidic residues" evidence="1">
    <location>
        <begin position="324"/>
        <end position="389"/>
    </location>
</feature>
<gene>
    <name evidence="3" type="ORF">QYM36_016022</name>
</gene>
<keyword evidence="4" id="KW-1185">Reference proteome</keyword>
<feature type="region of interest" description="Disordered" evidence="1">
    <location>
        <begin position="104"/>
        <end position="144"/>
    </location>
</feature>
<feature type="region of interest" description="Disordered" evidence="1">
    <location>
        <begin position="492"/>
        <end position="534"/>
    </location>
</feature>
<evidence type="ECO:0000256" key="1">
    <source>
        <dbReference type="SAM" id="MobiDB-lite"/>
    </source>
</evidence>
<organism evidence="3 4">
    <name type="scientific">Artemia franciscana</name>
    <name type="common">Brine shrimp</name>
    <name type="synonym">Artemia sanfranciscana</name>
    <dbReference type="NCBI Taxonomy" id="6661"/>
    <lineage>
        <taxon>Eukaryota</taxon>
        <taxon>Metazoa</taxon>
        <taxon>Ecdysozoa</taxon>
        <taxon>Arthropoda</taxon>
        <taxon>Crustacea</taxon>
        <taxon>Branchiopoda</taxon>
        <taxon>Anostraca</taxon>
        <taxon>Artemiidae</taxon>
        <taxon>Artemia</taxon>
    </lineage>
</organism>
<evidence type="ECO:0000259" key="2">
    <source>
        <dbReference type="Pfam" id="PF15963"/>
    </source>
</evidence>
<evidence type="ECO:0000313" key="4">
    <source>
        <dbReference type="Proteomes" id="UP001187531"/>
    </source>
</evidence>